<dbReference type="AlphaFoldDB" id="A0ABD5WRK1"/>
<sequence>MYGVVGVESGVGSAVFVFAVVSISSSSAVVAVLVVVAVPVVAVVFVFVVVSVVSVTVSTVFAVSGVGFARPPRLVTATAGTATKRSQKFPARVSATSKEGIEL</sequence>
<organism evidence="2 3">
    <name type="scientific">Halorussus caseinilyticus</name>
    <dbReference type="NCBI Taxonomy" id="3034025"/>
    <lineage>
        <taxon>Archaea</taxon>
        <taxon>Methanobacteriati</taxon>
        <taxon>Methanobacteriota</taxon>
        <taxon>Stenosarchaea group</taxon>
        <taxon>Halobacteria</taxon>
        <taxon>Halobacteriales</taxon>
        <taxon>Haladaptataceae</taxon>
        <taxon>Halorussus</taxon>
    </lineage>
</organism>
<feature type="transmembrane region" description="Helical" evidence="1">
    <location>
        <begin position="42"/>
        <end position="63"/>
    </location>
</feature>
<evidence type="ECO:0000256" key="1">
    <source>
        <dbReference type="SAM" id="Phobius"/>
    </source>
</evidence>
<evidence type="ECO:0000313" key="3">
    <source>
        <dbReference type="Proteomes" id="UP001596407"/>
    </source>
</evidence>
<dbReference type="EMBL" id="JBHSZH010000005">
    <property type="protein sequence ID" value="MFC7081480.1"/>
    <property type="molecule type" value="Genomic_DNA"/>
</dbReference>
<dbReference type="Proteomes" id="UP001596407">
    <property type="component" value="Unassembled WGS sequence"/>
</dbReference>
<accession>A0ABD5WRK1</accession>
<proteinExistence type="predicted"/>
<dbReference type="GeneID" id="79301768"/>
<keyword evidence="1" id="KW-1133">Transmembrane helix</keyword>
<keyword evidence="1" id="KW-0472">Membrane</keyword>
<reference evidence="2 3" key="1">
    <citation type="journal article" date="2019" name="Int. J. Syst. Evol. Microbiol.">
        <title>The Global Catalogue of Microorganisms (GCM) 10K type strain sequencing project: providing services to taxonomists for standard genome sequencing and annotation.</title>
        <authorList>
            <consortium name="The Broad Institute Genomics Platform"/>
            <consortium name="The Broad Institute Genome Sequencing Center for Infectious Disease"/>
            <person name="Wu L."/>
            <person name="Ma J."/>
        </authorList>
    </citation>
    <scope>NUCLEOTIDE SEQUENCE [LARGE SCALE GENOMIC DNA]</scope>
    <source>
        <strain evidence="2 3">DT72</strain>
    </source>
</reference>
<keyword evidence="1" id="KW-0812">Transmembrane</keyword>
<dbReference type="RefSeq" id="WP_276280605.1">
    <property type="nucleotide sequence ID" value="NZ_CP119809.1"/>
</dbReference>
<name>A0ABD5WRK1_9EURY</name>
<feature type="transmembrane region" description="Helical" evidence="1">
    <location>
        <begin position="12"/>
        <end position="36"/>
    </location>
</feature>
<gene>
    <name evidence="2" type="ORF">ACFQJ6_16525</name>
</gene>
<keyword evidence="3" id="KW-1185">Reference proteome</keyword>
<evidence type="ECO:0000313" key="2">
    <source>
        <dbReference type="EMBL" id="MFC7081480.1"/>
    </source>
</evidence>
<protein>
    <submittedName>
        <fullName evidence="2">Uncharacterized protein</fullName>
    </submittedName>
</protein>
<comment type="caution">
    <text evidence="2">The sequence shown here is derived from an EMBL/GenBank/DDBJ whole genome shotgun (WGS) entry which is preliminary data.</text>
</comment>